<comment type="caution">
    <text evidence="2">The sequence shown here is derived from an EMBL/GenBank/DDBJ whole genome shotgun (WGS) entry which is preliminary data.</text>
</comment>
<gene>
    <name evidence="2" type="ORF">C9J52_20240</name>
</gene>
<feature type="region of interest" description="Disordered" evidence="1">
    <location>
        <begin position="49"/>
        <end position="81"/>
    </location>
</feature>
<keyword evidence="3" id="KW-1185">Reference proteome</keyword>
<dbReference type="EMBL" id="PYOP01000070">
    <property type="protein sequence ID" value="PSW89085.1"/>
    <property type="molecule type" value="Genomic_DNA"/>
</dbReference>
<organism evidence="2 3">
    <name type="scientific">Photobacterium iliopiscarium</name>
    <dbReference type="NCBI Taxonomy" id="56192"/>
    <lineage>
        <taxon>Bacteria</taxon>
        <taxon>Pseudomonadati</taxon>
        <taxon>Pseudomonadota</taxon>
        <taxon>Gammaproteobacteria</taxon>
        <taxon>Vibrionales</taxon>
        <taxon>Vibrionaceae</taxon>
        <taxon>Photobacterium</taxon>
    </lineage>
</organism>
<dbReference type="Proteomes" id="UP000241190">
    <property type="component" value="Unassembled WGS sequence"/>
</dbReference>
<evidence type="ECO:0000313" key="3">
    <source>
        <dbReference type="Proteomes" id="UP000241190"/>
    </source>
</evidence>
<feature type="compositionally biased region" description="Polar residues" evidence="1">
    <location>
        <begin position="70"/>
        <end position="81"/>
    </location>
</feature>
<evidence type="ECO:0000313" key="2">
    <source>
        <dbReference type="EMBL" id="PSW89085.1"/>
    </source>
</evidence>
<evidence type="ECO:0008006" key="4">
    <source>
        <dbReference type="Google" id="ProtNLM"/>
    </source>
</evidence>
<dbReference type="Pfam" id="PF11656">
    <property type="entry name" value="DUF3811"/>
    <property type="match status" value="1"/>
</dbReference>
<reference evidence="2 3" key="1">
    <citation type="submission" date="2018-03" db="EMBL/GenBank/DDBJ databases">
        <title>Whole genome sequencing of Histamine producing bacteria.</title>
        <authorList>
            <person name="Butler K."/>
        </authorList>
    </citation>
    <scope>NUCLEOTIDE SEQUENCE [LARGE SCALE GENOMIC DNA]</scope>
    <source>
        <strain evidence="2 3">ATCC 51761</strain>
    </source>
</reference>
<dbReference type="InterPro" id="IPR020317">
    <property type="entry name" value="Uncharacterised_YjbD"/>
</dbReference>
<dbReference type="RefSeq" id="WP_045038968.1">
    <property type="nucleotide sequence ID" value="NZ_JZSR01000082.1"/>
</dbReference>
<evidence type="ECO:0000256" key="1">
    <source>
        <dbReference type="SAM" id="MobiDB-lite"/>
    </source>
</evidence>
<accession>A0ABX5GLU1</accession>
<proteinExistence type="predicted"/>
<name>A0ABX5GLU1_9GAMM</name>
<protein>
    <recommendedName>
        <fullName evidence="4">DUF3811 domain-containing protein</fullName>
    </recommendedName>
</protein>
<sequence>MIKSSTQALEIKSQLEIAEMTKGMSLTKTEKEQVIAETTEKLIAYKERKEEQRQAKIRKKREQKAEEADSNWSWSNNTYRR</sequence>